<dbReference type="Proteomes" id="UP001056384">
    <property type="component" value="Chromosome 9"/>
</dbReference>
<protein>
    <submittedName>
        <fullName evidence="1">Uncharacterized protein</fullName>
    </submittedName>
</protein>
<proteinExistence type="predicted"/>
<evidence type="ECO:0000313" key="2">
    <source>
        <dbReference type="Proteomes" id="UP001056384"/>
    </source>
</evidence>
<reference evidence="1" key="1">
    <citation type="submission" date="2022-06" db="EMBL/GenBank/DDBJ databases">
        <title>Complete genome sequences of two strains of the flax pathogen Septoria linicola.</title>
        <authorList>
            <person name="Lapalu N."/>
            <person name="Simon A."/>
            <person name="Demenou B."/>
            <person name="Paumier D."/>
            <person name="Guillot M.-P."/>
            <person name="Gout L."/>
            <person name="Valade R."/>
        </authorList>
    </citation>
    <scope>NUCLEOTIDE SEQUENCE</scope>
    <source>
        <strain evidence="1">SE15195</strain>
    </source>
</reference>
<evidence type="ECO:0000313" key="1">
    <source>
        <dbReference type="EMBL" id="USW56687.1"/>
    </source>
</evidence>
<accession>A0A9Q9ENJ6</accession>
<keyword evidence="2" id="KW-1185">Reference proteome</keyword>
<dbReference type="AlphaFoldDB" id="A0A9Q9ENJ6"/>
<dbReference type="EMBL" id="CP099426">
    <property type="protein sequence ID" value="USW56687.1"/>
    <property type="molecule type" value="Genomic_DNA"/>
</dbReference>
<name>A0A9Q9ENJ6_9PEZI</name>
<gene>
    <name evidence="1" type="ORF">Slin15195_G100060</name>
</gene>
<organism evidence="1 2">
    <name type="scientific">Septoria linicola</name>
    <dbReference type="NCBI Taxonomy" id="215465"/>
    <lineage>
        <taxon>Eukaryota</taxon>
        <taxon>Fungi</taxon>
        <taxon>Dikarya</taxon>
        <taxon>Ascomycota</taxon>
        <taxon>Pezizomycotina</taxon>
        <taxon>Dothideomycetes</taxon>
        <taxon>Dothideomycetidae</taxon>
        <taxon>Mycosphaerellales</taxon>
        <taxon>Mycosphaerellaceae</taxon>
        <taxon>Septoria</taxon>
    </lineage>
</organism>
<sequence length="161" mass="19018">MAELEARIQALVPELQDQILDWTLLTGVSESLTRINRKYRPPMQMQLDRRTRILAAKFYYRNCCFRCPVGDWFTMYKWLGKINEEHVGLINHIDIVASHQWNFRDSLKVLELYGHAIVGRNMPVKPDVLEFCFNLKDADGNNTRVWLNSSQIMERMLRDES</sequence>